<reference evidence="1 2" key="1">
    <citation type="submission" date="2024-01" db="EMBL/GenBank/DDBJ databases">
        <title>The genomes of 5 underutilized Papilionoideae crops provide insights into root nodulation and disease resistanc.</title>
        <authorList>
            <person name="Jiang F."/>
        </authorList>
    </citation>
    <scope>NUCLEOTIDE SEQUENCE [LARGE SCALE GENOMIC DNA]</scope>
    <source>
        <strain evidence="1">DUOXIRENSHENG_FW03</strain>
        <tissue evidence="1">Leaves</tissue>
    </source>
</reference>
<keyword evidence="2" id="KW-1185">Reference proteome</keyword>
<organism evidence="1 2">
    <name type="scientific">Psophocarpus tetragonolobus</name>
    <name type="common">Winged bean</name>
    <name type="synonym">Dolichos tetragonolobus</name>
    <dbReference type="NCBI Taxonomy" id="3891"/>
    <lineage>
        <taxon>Eukaryota</taxon>
        <taxon>Viridiplantae</taxon>
        <taxon>Streptophyta</taxon>
        <taxon>Embryophyta</taxon>
        <taxon>Tracheophyta</taxon>
        <taxon>Spermatophyta</taxon>
        <taxon>Magnoliopsida</taxon>
        <taxon>eudicotyledons</taxon>
        <taxon>Gunneridae</taxon>
        <taxon>Pentapetalae</taxon>
        <taxon>rosids</taxon>
        <taxon>fabids</taxon>
        <taxon>Fabales</taxon>
        <taxon>Fabaceae</taxon>
        <taxon>Papilionoideae</taxon>
        <taxon>50 kb inversion clade</taxon>
        <taxon>NPAAA clade</taxon>
        <taxon>indigoferoid/millettioid clade</taxon>
        <taxon>Phaseoleae</taxon>
        <taxon>Psophocarpus</taxon>
    </lineage>
</organism>
<dbReference type="Proteomes" id="UP001386955">
    <property type="component" value="Unassembled WGS sequence"/>
</dbReference>
<gene>
    <name evidence="1" type="ORF">VNO78_18416</name>
</gene>
<dbReference type="EMBL" id="JAYMYS010000004">
    <property type="protein sequence ID" value="KAK7397249.1"/>
    <property type="molecule type" value="Genomic_DNA"/>
</dbReference>
<name>A0AAN9SKJ6_PSOTE</name>
<accession>A0AAN9SKJ6</accession>
<protein>
    <submittedName>
        <fullName evidence="1">Uncharacterized protein</fullName>
    </submittedName>
</protein>
<evidence type="ECO:0000313" key="2">
    <source>
        <dbReference type="Proteomes" id="UP001386955"/>
    </source>
</evidence>
<dbReference type="AlphaFoldDB" id="A0AAN9SKJ6"/>
<evidence type="ECO:0000313" key="1">
    <source>
        <dbReference type="EMBL" id="KAK7397249.1"/>
    </source>
</evidence>
<proteinExistence type="predicted"/>
<comment type="caution">
    <text evidence="1">The sequence shown here is derived from an EMBL/GenBank/DDBJ whole genome shotgun (WGS) entry which is preliminary data.</text>
</comment>
<sequence>MSGAVMVALIVPTGMKKKVEWKWSLGRVKKSAIIEDIVVQLLFQIQNGSAPWFVFLHCIPITLISQTPRAYSRTRPNMPQALFNLSPQT</sequence>